<dbReference type="Proteomes" id="UP001162483">
    <property type="component" value="Unassembled WGS sequence"/>
</dbReference>
<comment type="caution">
    <text evidence="1">The sequence shown here is derived from an EMBL/GenBank/DDBJ whole genome shotgun (WGS) entry which is preliminary data.</text>
</comment>
<evidence type="ECO:0000313" key="2">
    <source>
        <dbReference type="Proteomes" id="UP001162483"/>
    </source>
</evidence>
<dbReference type="EMBL" id="CATNWA010020485">
    <property type="protein sequence ID" value="CAI9618595.1"/>
    <property type="molecule type" value="Genomic_DNA"/>
</dbReference>
<evidence type="ECO:0000313" key="1">
    <source>
        <dbReference type="EMBL" id="CAI9618595.1"/>
    </source>
</evidence>
<name>A0ABN9H9X2_9NEOB</name>
<protein>
    <submittedName>
        <fullName evidence="1">Uncharacterized protein</fullName>
    </submittedName>
</protein>
<sequence length="45" mass="5140">MNKSTPSSLYEPLMYSYMLMHSNAFNSTVNTNHNMQHNFAPSSIT</sequence>
<keyword evidence="2" id="KW-1185">Reference proteome</keyword>
<proteinExistence type="predicted"/>
<gene>
    <name evidence="1" type="ORF">SPARVUS_LOCUS15702888</name>
</gene>
<accession>A0ABN9H9X2</accession>
<reference evidence="1" key="1">
    <citation type="submission" date="2023-05" db="EMBL/GenBank/DDBJ databases">
        <authorList>
            <person name="Stuckert A."/>
        </authorList>
    </citation>
    <scope>NUCLEOTIDE SEQUENCE</scope>
</reference>
<feature type="non-terminal residue" evidence="1">
    <location>
        <position position="45"/>
    </location>
</feature>
<organism evidence="1 2">
    <name type="scientific">Staurois parvus</name>
    <dbReference type="NCBI Taxonomy" id="386267"/>
    <lineage>
        <taxon>Eukaryota</taxon>
        <taxon>Metazoa</taxon>
        <taxon>Chordata</taxon>
        <taxon>Craniata</taxon>
        <taxon>Vertebrata</taxon>
        <taxon>Euteleostomi</taxon>
        <taxon>Amphibia</taxon>
        <taxon>Batrachia</taxon>
        <taxon>Anura</taxon>
        <taxon>Neobatrachia</taxon>
        <taxon>Ranoidea</taxon>
        <taxon>Ranidae</taxon>
        <taxon>Staurois</taxon>
    </lineage>
</organism>